<evidence type="ECO:0000256" key="1">
    <source>
        <dbReference type="ARBA" id="ARBA00001933"/>
    </source>
</evidence>
<comment type="cofactor">
    <cofactor evidence="1 9">
        <name>pyridoxal 5'-phosphate</name>
        <dbReference type="ChEBI" id="CHEBI:597326"/>
    </cofactor>
</comment>
<protein>
    <recommendedName>
        <fullName evidence="9">Adenosylmethionine-8-amino-7-oxononanoate aminotransferase</fullName>
        <ecNumber evidence="9">2.6.1.62</ecNumber>
    </recommendedName>
    <alternativeName>
        <fullName evidence="9">7,8-diamino-pelargonic acid aminotransferase</fullName>
        <shortName evidence="9">DAPA AT</shortName>
        <shortName evidence="9">DAPA aminotransferase</shortName>
    </alternativeName>
    <alternativeName>
        <fullName evidence="9">7,8-diaminononanoate synthase</fullName>
        <shortName evidence="9">DANS</shortName>
    </alternativeName>
    <alternativeName>
        <fullName evidence="9">Diaminopelargonic acid synthase</fullName>
    </alternativeName>
</protein>
<dbReference type="NCBIfam" id="TIGR00508">
    <property type="entry name" value="bioA"/>
    <property type="match status" value="1"/>
</dbReference>
<evidence type="ECO:0000256" key="8">
    <source>
        <dbReference type="ARBA" id="ARBA00048449"/>
    </source>
</evidence>
<dbReference type="InterPro" id="IPR049704">
    <property type="entry name" value="Aminotrans_3_PPA_site"/>
</dbReference>
<dbReference type="Proteomes" id="UP000772618">
    <property type="component" value="Unassembled WGS sequence"/>
</dbReference>
<feature type="binding site" evidence="9">
    <location>
        <position position="299"/>
    </location>
    <ligand>
        <name>substrate</name>
    </ligand>
</feature>
<keyword evidence="5 9" id="KW-0949">S-adenosyl-L-methionine</keyword>
<sequence length="424" mass="47367">MNLLTQDKNNIWHPFTSLKGADDPILIESGEGVYLKTHDGKKIIDAVSSWWVNIHGHSHPAIAKAIAEQALKLEHVIFAGFTHEPAIKLSENVLTILPDNQSKIFFSDNGSTAVEVGIKMALQYWHNQGIERKKIIAIDGAYHGDTFGAMSVGERSIFTAPFQDHLFQTIFIDFPNAENEEIVYQRFQQLVVEDNVAAFIYEPLVQGAAGMRMYSSTLLDKMIGFAQEHDVICIADEVFTGFGRTGELFASYHMTYKPDIMAISKGLSGGTLPIGITSCSKKIVGAFDSSEVGKTFFHGHSFTANPLACAASNASFELLMKAECRQNILKISSLHRSFKERIEQSDKLADVRSLGTVLAVELRTDTGTSYTSPVRKKIYPYFLERGILLRPLGNIIYILPPYVIKEDELKFIYDEIEKFINNEL</sequence>
<gene>
    <name evidence="9 10" type="primary">bioA</name>
    <name evidence="10" type="ORF">KK060_16975</name>
</gene>
<keyword evidence="4 9" id="KW-0808">Transferase</keyword>
<feature type="binding site" evidence="9">
    <location>
        <position position="50"/>
    </location>
    <ligand>
        <name>substrate</name>
    </ligand>
</feature>
<comment type="caution">
    <text evidence="10">The sequence shown here is derived from an EMBL/GenBank/DDBJ whole genome shotgun (WGS) entry which is preliminary data.</text>
</comment>
<evidence type="ECO:0000256" key="7">
    <source>
        <dbReference type="ARBA" id="ARBA00022898"/>
    </source>
</evidence>
<feature type="binding site" evidence="9">
    <location>
        <position position="265"/>
    </location>
    <ligand>
        <name>substrate</name>
    </ligand>
</feature>
<keyword evidence="11" id="KW-1185">Reference proteome</keyword>
<dbReference type="SUPFAM" id="SSF53383">
    <property type="entry name" value="PLP-dependent transferases"/>
    <property type="match status" value="1"/>
</dbReference>
<comment type="similarity">
    <text evidence="9">Belongs to the class-III pyridoxal-phosphate-dependent aminotransferase family. BioA subfamily.</text>
</comment>
<feature type="binding site" evidence="9">
    <location>
        <begin position="110"/>
        <end position="111"/>
    </location>
    <ligand>
        <name>pyridoxal 5'-phosphate</name>
        <dbReference type="ChEBI" id="CHEBI:597326"/>
    </ligand>
</feature>
<dbReference type="PANTHER" id="PTHR42684">
    <property type="entry name" value="ADENOSYLMETHIONINE-8-AMINO-7-OXONONANOATE AMINOTRANSFERASE"/>
    <property type="match status" value="1"/>
</dbReference>
<dbReference type="EMBL" id="JAHESD010000044">
    <property type="protein sequence ID" value="MBT1704988.1"/>
    <property type="molecule type" value="Genomic_DNA"/>
</dbReference>
<dbReference type="NCBIfam" id="NF004624">
    <property type="entry name" value="PRK05964.1"/>
    <property type="match status" value="1"/>
</dbReference>
<feature type="binding site" evidence="9">
    <location>
        <begin position="300"/>
        <end position="301"/>
    </location>
    <ligand>
        <name>pyridoxal 5'-phosphate</name>
        <dbReference type="ChEBI" id="CHEBI:597326"/>
    </ligand>
</feature>
<comment type="subcellular location">
    <subcellularLocation>
        <location evidence="9">Cytoplasm</location>
    </subcellularLocation>
</comment>
<dbReference type="InterPro" id="IPR015424">
    <property type="entry name" value="PyrdxlP-dep_Trfase"/>
</dbReference>
<feature type="modified residue" description="N6-(pyridoxal phosphate)lysine" evidence="9">
    <location>
        <position position="265"/>
    </location>
</feature>
<dbReference type="GO" id="GO:0004015">
    <property type="term" value="F:adenosylmethionine-8-amino-7-oxononanoate transaminase activity"/>
    <property type="evidence" value="ECO:0007669"/>
    <property type="project" value="UniProtKB-EC"/>
</dbReference>
<dbReference type="InterPro" id="IPR005815">
    <property type="entry name" value="BioA"/>
</dbReference>
<dbReference type="EC" id="2.6.1.62" evidence="9"/>
<feature type="binding site" evidence="9">
    <location>
        <position position="390"/>
    </location>
    <ligand>
        <name>substrate</name>
    </ligand>
</feature>
<keyword evidence="6 9" id="KW-0093">Biotin biosynthesis</keyword>
<evidence type="ECO:0000256" key="2">
    <source>
        <dbReference type="ARBA" id="ARBA00005063"/>
    </source>
</evidence>
<dbReference type="InterPro" id="IPR005814">
    <property type="entry name" value="Aminotrans_3"/>
</dbReference>
<reference evidence="10 11" key="1">
    <citation type="submission" date="2021-05" db="EMBL/GenBank/DDBJ databases">
        <title>A Polyphasic approach of four new species of the genus Ohtaekwangia: Ohtaekwangia histidinii sp. nov., Ohtaekwangia cretensis sp. nov., Ohtaekwangia indiensis sp. nov., Ohtaekwangia reichenbachii sp. nov. from diverse environment.</title>
        <authorList>
            <person name="Octaviana S."/>
        </authorList>
    </citation>
    <scope>NUCLEOTIDE SEQUENCE [LARGE SCALE GENOMIC DNA]</scope>
    <source>
        <strain evidence="10 11">PWU20</strain>
    </source>
</reference>
<evidence type="ECO:0000313" key="11">
    <source>
        <dbReference type="Proteomes" id="UP000772618"/>
    </source>
</evidence>
<dbReference type="PANTHER" id="PTHR42684:SF3">
    <property type="entry name" value="ADENOSYLMETHIONINE-8-AMINO-7-OXONONANOATE AMINOTRANSFERASE"/>
    <property type="match status" value="1"/>
</dbReference>
<dbReference type="CDD" id="cd00610">
    <property type="entry name" value="OAT_like"/>
    <property type="match status" value="1"/>
</dbReference>
<evidence type="ECO:0000313" key="10">
    <source>
        <dbReference type="EMBL" id="MBT1704988.1"/>
    </source>
</evidence>
<dbReference type="PROSITE" id="PS00600">
    <property type="entry name" value="AA_TRANSFER_CLASS_3"/>
    <property type="match status" value="1"/>
</dbReference>
<evidence type="ECO:0000256" key="4">
    <source>
        <dbReference type="ARBA" id="ARBA00022679"/>
    </source>
</evidence>
<evidence type="ECO:0000256" key="6">
    <source>
        <dbReference type="ARBA" id="ARBA00022756"/>
    </source>
</evidence>
<dbReference type="Gene3D" id="3.40.640.10">
    <property type="entry name" value="Type I PLP-dependent aspartate aminotransferase-like (Major domain)"/>
    <property type="match status" value="1"/>
</dbReference>
<dbReference type="InterPro" id="IPR015421">
    <property type="entry name" value="PyrdxlP-dep_Trfase_major"/>
</dbReference>
<proteinExistence type="inferred from homology"/>
<dbReference type="HAMAP" id="MF_00834">
    <property type="entry name" value="BioA"/>
    <property type="match status" value="1"/>
</dbReference>
<evidence type="ECO:0000256" key="9">
    <source>
        <dbReference type="HAMAP-Rule" id="MF_00834"/>
    </source>
</evidence>
<comment type="catalytic activity">
    <reaction evidence="8 9">
        <text>(8S)-8-amino-7-oxononanoate + S-adenosyl-L-methionine = S-adenosyl-4-methylsulfanyl-2-oxobutanoate + (7R,8S)-7,8-diammoniononanoate</text>
        <dbReference type="Rhea" id="RHEA:16861"/>
        <dbReference type="ChEBI" id="CHEBI:16490"/>
        <dbReference type="ChEBI" id="CHEBI:59789"/>
        <dbReference type="ChEBI" id="CHEBI:149468"/>
        <dbReference type="ChEBI" id="CHEBI:149469"/>
        <dbReference type="EC" id="2.6.1.62"/>
    </reaction>
</comment>
<dbReference type="InterPro" id="IPR015422">
    <property type="entry name" value="PyrdxlP-dep_Trfase_small"/>
</dbReference>
<feature type="binding site" evidence="9">
    <location>
        <position position="142"/>
    </location>
    <ligand>
        <name>substrate</name>
    </ligand>
</feature>
<dbReference type="Pfam" id="PF00202">
    <property type="entry name" value="Aminotran_3"/>
    <property type="match status" value="1"/>
</dbReference>
<keyword evidence="7 9" id="KW-0663">Pyridoxal phosphate</keyword>
<keyword evidence="9" id="KW-0963">Cytoplasm</keyword>
<comment type="subunit">
    <text evidence="9">Homodimer.</text>
</comment>
<feature type="site" description="Participates in the substrate recognition with KAPA and in a stacking interaction with the adenine ring of SAM" evidence="9">
    <location>
        <position position="15"/>
    </location>
</feature>
<dbReference type="RefSeq" id="WP_254154946.1">
    <property type="nucleotide sequence ID" value="NZ_JAHESD010000044.1"/>
</dbReference>
<comment type="function">
    <text evidence="9">Catalyzes the transfer of the alpha-amino group from S-adenosyl-L-methionine (SAM) to 7-keto-8-aminopelargonic acid (KAPA) to form 7,8-diaminopelargonic acid (DAPA). It is the only aminotransferase known to utilize SAM as an amino donor.</text>
</comment>
<accession>A0ABS5VU89</accession>
<keyword evidence="3 9" id="KW-0032">Aminotransferase</keyword>
<dbReference type="Gene3D" id="3.90.1150.10">
    <property type="entry name" value="Aspartate Aminotransferase, domain 1"/>
    <property type="match status" value="1"/>
</dbReference>
<evidence type="ECO:0000256" key="5">
    <source>
        <dbReference type="ARBA" id="ARBA00022691"/>
    </source>
</evidence>
<evidence type="ECO:0000256" key="3">
    <source>
        <dbReference type="ARBA" id="ARBA00022576"/>
    </source>
</evidence>
<comment type="pathway">
    <text evidence="2 9">Cofactor biosynthesis; biotin biosynthesis; 7,8-diaminononanoate from 8-amino-7-oxononanoate (SAM route): step 1/1.</text>
</comment>
<name>A0ABS5VU89_9BACT</name>
<feature type="binding site" evidence="9">
    <location>
        <position position="236"/>
    </location>
    <ligand>
        <name>pyridoxal 5'-phosphate</name>
        <dbReference type="ChEBI" id="CHEBI:597326"/>
    </ligand>
</feature>
<organism evidence="10 11">
    <name type="scientific">Chryseosolibacter indicus</name>
    <dbReference type="NCBI Taxonomy" id="2782351"/>
    <lineage>
        <taxon>Bacteria</taxon>
        <taxon>Pseudomonadati</taxon>
        <taxon>Bacteroidota</taxon>
        <taxon>Cytophagia</taxon>
        <taxon>Cytophagales</taxon>
        <taxon>Chryseotaleaceae</taxon>
        <taxon>Chryseosolibacter</taxon>
    </lineage>
</organism>